<dbReference type="InterPro" id="IPR036942">
    <property type="entry name" value="Beta-barrel_TonB_sf"/>
</dbReference>
<dbReference type="Pfam" id="PF00593">
    <property type="entry name" value="TonB_dep_Rec_b-barrel"/>
    <property type="match status" value="1"/>
</dbReference>
<keyword evidence="2" id="KW-0472">Membrane</keyword>
<name>A0A397PAG9_9SPHN</name>
<dbReference type="Gene3D" id="2.40.170.20">
    <property type="entry name" value="TonB-dependent receptor, beta-barrel domain"/>
    <property type="match status" value="1"/>
</dbReference>
<proteinExistence type="predicted"/>
<keyword evidence="6" id="KW-1185">Reference proteome</keyword>
<dbReference type="RefSeq" id="WP_119034398.1">
    <property type="nucleotide sequence ID" value="NZ_QXDC01000002.1"/>
</dbReference>
<evidence type="ECO:0000256" key="3">
    <source>
        <dbReference type="ARBA" id="ARBA00023237"/>
    </source>
</evidence>
<evidence type="ECO:0000256" key="1">
    <source>
        <dbReference type="ARBA" id="ARBA00004442"/>
    </source>
</evidence>
<feature type="domain" description="TonB-dependent receptor-like beta-barrel" evidence="4">
    <location>
        <begin position="311"/>
        <end position="763"/>
    </location>
</feature>
<dbReference type="Proteomes" id="UP000266568">
    <property type="component" value="Unassembled WGS sequence"/>
</dbReference>
<dbReference type="SUPFAM" id="SSF56935">
    <property type="entry name" value="Porins"/>
    <property type="match status" value="1"/>
</dbReference>
<dbReference type="GO" id="GO:0009279">
    <property type="term" value="C:cell outer membrane"/>
    <property type="evidence" value="ECO:0007669"/>
    <property type="project" value="UniProtKB-SubCell"/>
</dbReference>
<dbReference type="PANTHER" id="PTHR40980">
    <property type="entry name" value="PLUG DOMAIN-CONTAINING PROTEIN"/>
    <property type="match status" value="1"/>
</dbReference>
<evidence type="ECO:0000259" key="4">
    <source>
        <dbReference type="Pfam" id="PF00593"/>
    </source>
</evidence>
<dbReference type="NCBIfam" id="TIGR01782">
    <property type="entry name" value="TonB-Xanth-Caul"/>
    <property type="match status" value="1"/>
</dbReference>
<dbReference type="InterPro" id="IPR010104">
    <property type="entry name" value="TonB_rcpt_bac"/>
</dbReference>
<comment type="caution">
    <text evidence="5">The sequence shown here is derived from an EMBL/GenBank/DDBJ whole genome shotgun (WGS) entry which is preliminary data.</text>
</comment>
<dbReference type="EMBL" id="QXDC01000002">
    <property type="protein sequence ID" value="RIA46072.1"/>
    <property type="molecule type" value="Genomic_DNA"/>
</dbReference>
<gene>
    <name evidence="5" type="ORF">DFR49_0601</name>
</gene>
<keyword evidence="5" id="KW-0675">Receptor</keyword>
<evidence type="ECO:0000256" key="2">
    <source>
        <dbReference type="ARBA" id="ARBA00023136"/>
    </source>
</evidence>
<accession>A0A397PAG9</accession>
<keyword evidence="3" id="KW-0998">Cell outer membrane</keyword>
<evidence type="ECO:0000313" key="6">
    <source>
        <dbReference type="Proteomes" id="UP000266568"/>
    </source>
</evidence>
<sequence length="799" mass="87033">MPAEALSRVNVYKSQTADITEGGLAGVIDLELNRPFNFTKPTFVVSGRANYGTRVDKLNPQFGALATDRWDTGIGEIGALINGTYSRSDYYRAATNLFQRRSSATKPFNTPGLLLPNILQNFPEQGYIERHQLNGALQWQASPSLEAYVEGFYTYFRDRGSHVGANIQPFTTGTTIVDGSVKLSDRCILTRVRNNNGNNPVIQTDAEGNETLTPYHEETLCEPDSITFADLISNQTTQARDLNQRNKQIAGGVKYNSGGLHAVLDAAYQTSDHHLQNVTTPVGQRIDSMTVTMDADGHAEYTVPGNALQSADNLYMRNQMIQTFTRDKGDLFQIKGDIDHDLDGFLSNVAGGVRYARRSANEQSVVLNSPVPGGNLGAPDEAEAVKVSDTGLPPDYVALGPVSPDLNGGARFYVPNPDFLLSESGLDAARAYFGLPPGQPDFDPGREFDATENTLAAYAQAKYAVDLSSSISLDGVVGVRYIRTSRTIGTFVANDGGTFDPLTAKTTDHDWLPNATARLRIGDGIQIRLGYAKSLRRPNFGALNPAVTLNQSNNPLVQSGGSAGNPDLKAQKSQSYDATFEYYFKGGYVAVAGYYRDITNRVLTSAAVEMYDGEPYAVSRPRNVGQATLKGIELSSQYFFDFLPGALSGLGLQGAFTIADSKVGGGDPLAGYPLQGVSKYNYTVGMLYEKYGISGRLVYTYRSKYFGSDNTGSPTLRPFTPENINDVYVPPLISYVRPAGRLDFNIGYDVTEELRIDVGGTNILHSNTSSYFDYPGYTNINDGIDYNETTYSIGARFRF</sequence>
<organism evidence="5 6">
    <name type="scientific">Hephaestia caeni</name>
    <dbReference type="NCBI Taxonomy" id="645617"/>
    <lineage>
        <taxon>Bacteria</taxon>
        <taxon>Pseudomonadati</taxon>
        <taxon>Pseudomonadota</taxon>
        <taxon>Alphaproteobacteria</taxon>
        <taxon>Sphingomonadales</taxon>
        <taxon>Sphingomonadaceae</taxon>
        <taxon>Hephaestia</taxon>
    </lineage>
</organism>
<comment type="subcellular location">
    <subcellularLocation>
        <location evidence="1">Cell outer membrane</location>
    </subcellularLocation>
</comment>
<evidence type="ECO:0000313" key="5">
    <source>
        <dbReference type="EMBL" id="RIA46072.1"/>
    </source>
</evidence>
<dbReference type="AlphaFoldDB" id="A0A397PAG9"/>
<dbReference type="OrthoDB" id="5476657at2"/>
<dbReference type="InterPro" id="IPR000531">
    <property type="entry name" value="Beta-barrel_TonB"/>
</dbReference>
<protein>
    <submittedName>
        <fullName evidence="5">TonB-dependent receptor</fullName>
    </submittedName>
</protein>
<reference evidence="5 6" key="1">
    <citation type="submission" date="2018-08" db="EMBL/GenBank/DDBJ databases">
        <title>Genomic Encyclopedia of Type Strains, Phase IV (KMG-IV): sequencing the most valuable type-strain genomes for metagenomic binning, comparative biology and taxonomic classification.</title>
        <authorList>
            <person name="Goeker M."/>
        </authorList>
    </citation>
    <scope>NUCLEOTIDE SEQUENCE [LARGE SCALE GENOMIC DNA]</scope>
    <source>
        <strain evidence="5 6">DSM 25527</strain>
    </source>
</reference>
<dbReference type="PANTHER" id="PTHR40980:SF4">
    <property type="entry name" value="TONB-DEPENDENT RECEPTOR-LIKE BETA-BARREL DOMAIN-CONTAINING PROTEIN"/>
    <property type="match status" value="1"/>
</dbReference>